<evidence type="ECO:0000256" key="1">
    <source>
        <dbReference type="ARBA" id="ARBA00022679"/>
    </source>
</evidence>
<dbReference type="Pfam" id="PF05301">
    <property type="entry name" value="Acetyltransf_16"/>
    <property type="match status" value="1"/>
</dbReference>
<feature type="domain" description="N-acetyltransferase" evidence="4">
    <location>
        <begin position="1"/>
        <end position="103"/>
    </location>
</feature>
<dbReference type="OrthoDB" id="447510at2759"/>
<dbReference type="EMBL" id="CAKXAJ010026357">
    <property type="protein sequence ID" value="CAH2267483.1"/>
    <property type="molecule type" value="Genomic_DNA"/>
</dbReference>
<protein>
    <submittedName>
        <fullName evidence="5">Jg12908 protein</fullName>
    </submittedName>
</protein>
<organism evidence="5 6">
    <name type="scientific">Pararge aegeria aegeria</name>
    <dbReference type="NCBI Taxonomy" id="348720"/>
    <lineage>
        <taxon>Eukaryota</taxon>
        <taxon>Metazoa</taxon>
        <taxon>Ecdysozoa</taxon>
        <taxon>Arthropoda</taxon>
        <taxon>Hexapoda</taxon>
        <taxon>Insecta</taxon>
        <taxon>Pterygota</taxon>
        <taxon>Neoptera</taxon>
        <taxon>Endopterygota</taxon>
        <taxon>Lepidoptera</taxon>
        <taxon>Glossata</taxon>
        <taxon>Ditrysia</taxon>
        <taxon>Papilionoidea</taxon>
        <taxon>Nymphalidae</taxon>
        <taxon>Satyrinae</taxon>
        <taxon>Satyrini</taxon>
        <taxon>Parargina</taxon>
        <taxon>Pararge</taxon>
    </lineage>
</organism>
<evidence type="ECO:0000256" key="3">
    <source>
        <dbReference type="SAM" id="MobiDB-lite"/>
    </source>
</evidence>
<evidence type="ECO:0000256" key="2">
    <source>
        <dbReference type="ARBA" id="ARBA00023315"/>
    </source>
</evidence>
<evidence type="ECO:0000313" key="5">
    <source>
        <dbReference type="EMBL" id="CAH2267483.1"/>
    </source>
</evidence>
<dbReference type="SUPFAM" id="SSF55729">
    <property type="entry name" value="Acyl-CoA N-acyltransferases (Nat)"/>
    <property type="match status" value="1"/>
</dbReference>
<dbReference type="PANTHER" id="PTHR12327:SF0">
    <property type="entry name" value="ALPHA-TUBULIN N-ACETYLTRANSFERASE 1"/>
    <property type="match status" value="1"/>
</dbReference>
<evidence type="ECO:0000259" key="4">
    <source>
        <dbReference type="PROSITE" id="PS51730"/>
    </source>
</evidence>
<keyword evidence="6" id="KW-1185">Reference proteome</keyword>
<sequence>GKGELIGLLKVGWKHLFLFDEQDKVRQVEPLCVLDFFVLPDYQRHGYGKVLFDHMLKTDTKMHDKIIAYSSHILWITSTAATPETTTPHLTEKDNKIIIEPIKPTVDSGHQLRLQLAGCQKSPERPSSLQVEPVSETPAPALSPAGSTNSRRDSQLTERGYFDVKFYHNKLW</sequence>
<name>A0A8S4SMC0_9NEOP</name>
<accession>A0A8S4SMC0</accession>
<dbReference type="PROSITE" id="PS51730">
    <property type="entry name" value="GNAT_ATAT"/>
    <property type="match status" value="1"/>
</dbReference>
<feature type="region of interest" description="Disordered" evidence="3">
    <location>
        <begin position="122"/>
        <end position="154"/>
    </location>
</feature>
<evidence type="ECO:0000313" key="6">
    <source>
        <dbReference type="Proteomes" id="UP000838756"/>
    </source>
</evidence>
<dbReference type="GO" id="GO:0019799">
    <property type="term" value="F:tubulin N-acetyltransferase activity"/>
    <property type="evidence" value="ECO:0007669"/>
    <property type="project" value="InterPro"/>
</dbReference>
<dbReference type="AlphaFoldDB" id="A0A8S4SMC0"/>
<dbReference type="CDD" id="cd04301">
    <property type="entry name" value="NAT_SF"/>
    <property type="match status" value="1"/>
</dbReference>
<keyword evidence="1" id="KW-0808">Transferase</keyword>
<dbReference type="InterPro" id="IPR038746">
    <property type="entry name" value="Atat"/>
</dbReference>
<feature type="non-terminal residue" evidence="5">
    <location>
        <position position="1"/>
    </location>
</feature>
<keyword evidence="2" id="KW-0012">Acyltransferase</keyword>
<dbReference type="InterPro" id="IPR016181">
    <property type="entry name" value="Acyl_CoA_acyltransferase"/>
</dbReference>
<gene>
    <name evidence="5" type="primary">jg12908</name>
    <name evidence="5" type="ORF">PAEG_LOCUS26001</name>
</gene>
<dbReference type="Gene3D" id="3.40.630.30">
    <property type="match status" value="1"/>
</dbReference>
<dbReference type="GO" id="GO:0005874">
    <property type="term" value="C:microtubule"/>
    <property type="evidence" value="ECO:0007669"/>
    <property type="project" value="InterPro"/>
</dbReference>
<proteinExistence type="predicted"/>
<dbReference type="InterPro" id="IPR007965">
    <property type="entry name" value="GNAT_ATAT"/>
</dbReference>
<dbReference type="PANTHER" id="PTHR12327">
    <property type="entry name" value="ALPHA-TUBULIN N-ACETYLTRANSFERASE 1"/>
    <property type="match status" value="1"/>
</dbReference>
<reference evidence="5" key="1">
    <citation type="submission" date="2022-03" db="EMBL/GenBank/DDBJ databases">
        <authorList>
            <person name="Lindestad O."/>
        </authorList>
    </citation>
    <scope>NUCLEOTIDE SEQUENCE</scope>
</reference>
<dbReference type="Proteomes" id="UP000838756">
    <property type="component" value="Unassembled WGS sequence"/>
</dbReference>
<comment type="caution">
    <text evidence="5">The sequence shown here is derived from an EMBL/GenBank/DDBJ whole genome shotgun (WGS) entry which is preliminary data.</text>
</comment>